<evidence type="ECO:0008006" key="3">
    <source>
        <dbReference type="Google" id="ProtNLM"/>
    </source>
</evidence>
<dbReference type="InterPro" id="IPR032584">
    <property type="entry name" value="DUF4913"/>
</dbReference>
<dbReference type="Pfam" id="PF16259">
    <property type="entry name" value="DUF4913"/>
    <property type="match status" value="1"/>
</dbReference>
<evidence type="ECO:0000313" key="2">
    <source>
        <dbReference type="Proteomes" id="UP000321103"/>
    </source>
</evidence>
<dbReference type="EMBL" id="BJZS01000141">
    <property type="protein sequence ID" value="GEO97520.1"/>
    <property type="molecule type" value="Genomic_DNA"/>
</dbReference>
<sequence>MTDQVAETAENKPTLEDFIEWVQATMADVESVDRSANMHWCSQWWAHPEAVKRLRALHEEWLIRLADGGMSSWWVDHFDAHAKVLFSRNGPFGECGVSHTERGMRRTLACEQPPSEWSW</sequence>
<comment type="caution">
    <text evidence="1">The sequence shown here is derived from an EMBL/GenBank/DDBJ whole genome shotgun (WGS) entry which is preliminary data.</text>
</comment>
<accession>A0A512IIK0</accession>
<organism evidence="1 2">
    <name type="scientific">Kocuria turfanensis</name>
    <dbReference type="NCBI Taxonomy" id="388357"/>
    <lineage>
        <taxon>Bacteria</taxon>
        <taxon>Bacillati</taxon>
        <taxon>Actinomycetota</taxon>
        <taxon>Actinomycetes</taxon>
        <taxon>Micrococcales</taxon>
        <taxon>Micrococcaceae</taxon>
        <taxon>Kocuria</taxon>
    </lineage>
</organism>
<evidence type="ECO:0000313" key="1">
    <source>
        <dbReference type="EMBL" id="GEO97520.1"/>
    </source>
</evidence>
<protein>
    <recommendedName>
        <fullName evidence="3">DUF4913 domain-containing protein</fullName>
    </recommendedName>
</protein>
<keyword evidence="2" id="KW-1185">Reference proteome</keyword>
<dbReference type="AlphaFoldDB" id="A0A512IIK0"/>
<name>A0A512IIK0_9MICC</name>
<reference evidence="1 2" key="1">
    <citation type="submission" date="2019-07" db="EMBL/GenBank/DDBJ databases">
        <title>Whole genome shotgun sequence of Kocuria turfanensis NBRC 107627.</title>
        <authorList>
            <person name="Hosoyama A."/>
            <person name="Uohara A."/>
            <person name="Ohji S."/>
            <person name="Ichikawa N."/>
        </authorList>
    </citation>
    <scope>NUCLEOTIDE SEQUENCE [LARGE SCALE GENOMIC DNA]</scope>
    <source>
        <strain evidence="1 2">NBRC 107627</strain>
    </source>
</reference>
<dbReference type="RefSeq" id="WP_062737475.1">
    <property type="nucleotide sequence ID" value="NZ_BJZS01000141.1"/>
</dbReference>
<dbReference type="STRING" id="388357.GCA_001580365_03846"/>
<proteinExistence type="predicted"/>
<dbReference type="Proteomes" id="UP000321103">
    <property type="component" value="Unassembled WGS sequence"/>
</dbReference>
<gene>
    <name evidence="1" type="ORF">KTU01_36430</name>
</gene>